<dbReference type="RefSeq" id="XP_017878621.1">
    <property type="nucleotide sequence ID" value="XM_018023132.2"/>
</dbReference>
<accession>A0AAJ7N5G7</accession>
<feature type="compositionally biased region" description="Polar residues" evidence="1">
    <location>
        <begin position="267"/>
        <end position="277"/>
    </location>
</feature>
<name>A0AAJ7N5G7_9HYME</name>
<feature type="region of interest" description="Disordered" evidence="1">
    <location>
        <begin position="241"/>
        <end position="301"/>
    </location>
</feature>
<dbReference type="RefSeq" id="XP_017878620.1">
    <property type="nucleotide sequence ID" value="XM_018023131.2"/>
</dbReference>
<organism evidence="2 4">
    <name type="scientific">Ceratina calcarata</name>
    <dbReference type="NCBI Taxonomy" id="156304"/>
    <lineage>
        <taxon>Eukaryota</taxon>
        <taxon>Metazoa</taxon>
        <taxon>Ecdysozoa</taxon>
        <taxon>Arthropoda</taxon>
        <taxon>Hexapoda</taxon>
        <taxon>Insecta</taxon>
        <taxon>Pterygota</taxon>
        <taxon>Neoptera</taxon>
        <taxon>Endopterygota</taxon>
        <taxon>Hymenoptera</taxon>
        <taxon>Apocrita</taxon>
        <taxon>Aculeata</taxon>
        <taxon>Apoidea</taxon>
        <taxon>Anthophila</taxon>
        <taxon>Apidae</taxon>
        <taxon>Ceratina</taxon>
        <taxon>Zadontomerus</taxon>
    </lineage>
</organism>
<dbReference type="AlphaFoldDB" id="A0AAJ7N5G7"/>
<dbReference type="GeneID" id="108624086"/>
<dbReference type="Proteomes" id="UP000694925">
    <property type="component" value="Unplaced"/>
</dbReference>
<feature type="compositionally biased region" description="Basic and acidic residues" evidence="1">
    <location>
        <begin position="39"/>
        <end position="57"/>
    </location>
</feature>
<sequence>MPNENALCGCGVVVDLPKLRNGALSSRKLTSRIPKSKSAKPDGRPAKKQHLQEDARASKSRSFETGSSSSVAEQARPVSKSSKHEKRLNHSRRTRSADRAESHYTYIDCGSCIVGGGIRENVIPEALYATIPDTPNASANETGNSQLNTQSRSQPVYAIPSMVSPPPTYDVAISKTWQSGLPPTYEEYLCHAKYAMITRSHTPPPPWSDTSTTTPAMLNVQTRREMLASQPELREHLAQLSLSQSSERPSAGHYRHNHQGDVLRDNNYLSNQQASREQQVRMHQRTRDSMPPRSQSASRVQQQRIATMYDDGAFCMETTALLSAFENAGCSLM</sequence>
<protein>
    <submittedName>
        <fullName evidence="3">Uncharacterized protein LOC108624086 isoform X1</fullName>
    </submittedName>
    <submittedName>
        <fullName evidence="4">Uncharacterized protein LOC108624086 isoform X2</fullName>
    </submittedName>
</protein>
<evidence type="ECO:0000313" key="3">
    <source>
        <dbReference type="RefSeq" id="XP_017878620.1"/>
    </source>
</evidence>
<proteinExistence type="predicted"/>
<feature type="compositionally biased region" description="Polar residues" evidence="1">
    <location>
        <begin position="63"/>
        <end position="72"/>
    </location>
</feature>
<reference evidence="3 4" key="1">
    <citation type="submission" date="2025-04" db="UniProtKB">
        <authorList>
            <consortium name="RefSeq"/>
        </authorList>
    </citation>
    <scope>IDENTIFICATION</scope>
    <source>
        <tissue evidence="3 4">Whole body</tissue>
    </source>
</reference>
<evidence type="ECO:0000256" key="1">
    <source>
        <dbReference type="SAM" id="MobiDB-lite"/>
    </source>
</evidence>
<evidence type="ECO:0000313" key="2">
    <source>
        <dbReference type="Proteomes" id="UP000694925"/>
    </source>
</evidence>
<dbReference type="KEGG" id="ccal:108624086"/>
<feature type="compositionally biased region" description="Basic residues" evidence="1">
    <location>
        <begin position="81"/>
        <end position="94"/>
    </location>
</feature>
<keyword evidence="2" id="KW-1185">Reference proteome</keyword>
<evidence type="ECO:0000313" key="4">
    <source>
        <dbReference type="RefSeq" id="XP_017878621.1"/>
    </source>
</evidence>
<feature type="region of interest" description="Disordered" evidence="1">
    <location>
        <begin position="21"/>
        <end position="99"/>
    </location>
</feature>
<gene>
    <name evidence="3 4" type="primary">LOC108624086</name>
</gene>